<evidence type="ECO:0000313" key="2">
    <source>
        <dbReference type="EMBL" id="MBY0095546.1"/>
    </source>
</evidence>
<dbReference type="Pfam" id="PF01026">
    <property type="entry name" value="TatD_DNase"/>
    <property type="match status" value="1"/>
</dbReference>
<dbReference type="InterPro" id="IPR032466">
    <property type="entry name" value="Metal_Hydrolase"/>
</dbReference>
<organism evidence="2 3">
    <name type="scientific">Mesobacillus maritimus</name>
    <dbReference type="NCBI Taxonomy" id="1643336"/>
    <lineage>
        <taxon>Bacteria</taxon>
        <taxon>Bacillati</taxon>
        <taxon>Bacillota</taxon>
        <taxon>Bacilli</taxon>
        <taxon>Bacillales</taxon>
        <taxon>Bacillaceae</taxon>
        <taxon>Mesobacillus</taxon>
    </lineage>
</organism>
<dbReference type="InterPro" id="IPR018228">
    <property type="entry name" value="DNase_TatD-rel_CS"/>
</dbReference>
<sequence>MRKIIDTHIHLDRYKDREISEIVSEVDALVSVSMNLESCKRNLSLAKIHPSIRPAFGWHPEQEIPSDDQLAQLFSWIHTKKDETVAIGEIGLPYYLRKKNKLVQSYAQYIEVLESFIKLAVQLDKPVVLHAVYDDAHIVCDLLEKHTVKNAHFHWFKGEKKLLERLKTNRYHISVTPDLLYEEEIQEIVQGFPLDLMMVETDGPWSFKGPFVGKQTRPRMLHSTIGEISQIKEMELDDVYKLIYINSNDFYIVK</sequence>
<gene>
    <name evidence="2" type="ORF">H0185_01760</name>
</gene>
<dbReference type="GO" id="GO:0016787">
    <property type="term" value="F:hydrolase activity"/>
    <property type="evidence" value="ECO:0007669"/>
    <property type="project" value="UniProtKB-KW"/>
</dbReference>
<reference evidence="2 3" key="1">
    <citation type="submission" date="2020-07" db="EMBL/GenBank/DDBJ databases">
        <title>Fungal Genomes of the International Space Station.</title>
        <authorList>
            <person name="Seuylemezian A."/>
            <person name="Singh N.K."/>
            <person name="Wood J."/>
            <person name="Venkateswaran K."/>
        </authorList>
    </citation>
    <scope>NUCLEOTIDE SEQUENCE [LARGE SCALE GENOMIC DNA]</scope>
    <source>
        <strain evidence="2 3">PL-B2</strain>
    </source>
</reference>
<dbReference type="SUPFAM" id="SSF51556">
    <property type="entry name" value="Metallo-dependent hydrolases"/>
    <property type="match status" value="1"/>
</dbReference>
<proteinExistence type="predicted"/>
<dbReference type="CDD" id="cd01310">
    <property type="entry name" value="TatD_DNAse"/>
    <property type="match status" value="1"/>
</dbReference>
<keyword evidence="3" id="KW-1185">Reference proteome</keyword>
<keyword evidence="1 2" id="KW-0378">Hydrolase</keyword>
<evidence type="ECO:0000313" key="3">
    <source>
        <dbReference type="Proteomes" id="UP000769780"/>
    </source>
</evidence>
<dbReference type="Proteomes" id="UP000769780">
    <property type="component" value="Unassembled WGS sequence"/>
</dbReference>
<protein>
    <submittedName>
        <fullName evidence="2">TatD family hydrolase</fullName>
    </submittedName>
</protein>
<dbReference type="PROSITE" id="PS01137">
    <property type="entry name" value="TATD_1"/>
    <property type="match status" value="1"/>
</dbReference>
<dbReference type="PANTHER" id="PTHR46124">
    <property type="entry name" value="D-AMINOACYL-TRNA DEACYLASE"/>
    <property type="match status" value="1"/>
</dbReference>
<evidence type="ECO:0000256" key="1">
    <source>
        <dbReference type="ARBA" id="ARBA00022801"/>
    </source>
</evidence>
<dbReference type="PIRSF" id="PIRSF005902">
    <property type="entry name" value="DNase_TatD"/>
    <property type="match status" value="1"/>
</dbReference>
<dbReference type="PANTHER" id="PTHR46124:SF2">
    <property type="entry name" value="D-AMINOACYL-TRNA DEACYLASE"/>
    <property type="match status" value="1"/>
</dbReference>
<dbReference type="RefSeq" id="WP_221870613.1">
    <property type="nucleotide sequence ID" value="NZ_JACWFH010000005.1"/>
</dbReference>
<comment type="caution">
    <text evidence="2">The sequence shown here is derived from an EMBL/GenBank/DDBJ whole genome shotgun (WGS) entry which is preliminary data.</text>
</comment>
<accession>A0ABS7JZZ1</accession>
<dbReference type="Gene3D" id="3.20.20.140">
    <property type="entry name" value="Metal-dependent hydrolases"/>
    <property type="match status" value="1"/>
</dbReference>
<name>A0ABS7JZZ1_9BACI</name>
<dbReference type="InterPro" id="IPR001130">
    <property type="entry name" value="TatD-like"/>
</dbReference>
<dbReference type="EMBL" id="JACWFH010000005">
    <property type="protein sequence ID" value="MBY0095546.1"/>
    <property type="molecule type" value="Genomic_DNA"/>
</dbReference>